<dbReference type="Proteomes" id="UP000318681">
    <property type="component" value="Unassembled WGS sequence"/>
</dbReference>
<dbReference type="OrthoDB" id="9770826at2"/>
<dbReference type="RefSeq" id="WP_145155050.1">
    <property type="nucleotide sequence ID" value="NZ_VNIM01000111.1"/>
</dbReference>
<evidence type="ECO:0000313" key="3">
    <source>
        <dbReference type="EMBL" id="TVV70726.1"/>
    </source>
</evidence>
<accession>A0A558QUA5</accession>
<name>A0A558QUA5_9SPHN</name>
<feature type="signal peptide" evidence="1">
    <location>
        <begin position="1"/>
        <end position="26"/>
    </location>
</feature>
<protein>
    <submittedName>
        <fullName evidence="3">Carotenoid 1,2-hydratase</fullName>
    </submittedName>
</protein>
<gene>
    <name evidence="3" type="ORF">FOY91_18395</name>
</gene>
<dbReference type="InterPro" id="IPR010791">
    <property type="entry name" value="AttH_dom"/>
</dbReference>
<dbReference type="Pfam" id="PF17186">
    <property type="entry name" value="Lipocalin_9"/>
    <property type="match status" value="1"/>
</dbReference>
<dbReference type="SUPFAM" id="SSF159245">
    <property type="entry name" value="AttH-like"/>
    <property type="match status" value="1"/>
</dbReference>
<organism evidence="3 4">
    <name type="scientific">Alterirhizorhabdus solaris</name>
    <dbReference type="NCBI Taxonomy" id="2529389"/>
    <lineage>
        <taxon>Bacteria</taxon>
        <taxon>Pseudomonadati</taxon>
        <taxon>Pseudomonadota</taxon>
        <taxon>Alphaproteobacteria</taxon>
        <taxon>Sphingomonadales</taxon>
        <taxon>Rhizorhabdaceae</taxon>
        <taxon>Alterirhizorhabdus</taxon>
    </lineage>
</organism>
<dbReference type="PANTHER" id="PTHR38591:SF1">
    <property type="entry name" value="BLL1000 PROTEIN"/>
    <property type="match status" value="1"/>
</dbReference>
<proteinExistence type="predicted"/>
<reference evidence="3 4" key="1">
    <citation type="submission" date="2019-07" db="EMBL/GenBank/DDBJ databases">
        <title>Sphingomonas solaris sp. nov., isolated from a solar panel from Boston, Massachusetts.</title>
        <authorList>
            <person name="Tanner K."/>
            <person name="Pascual J."/>
            <person name="Mancuso C."/>
            <person name="Pereto J."/>
            <person name="Khalil A."/>
            <person name="Vilanova C."/>
        </authorList>
    </citation>
    <scope>NUCLEOTIDE SEQUENCE [LARGE SCALE GENOMIC DNA]</scope>
    <source>
        <strain evidence="3 4">R4DWN</strain>
    </source>
</reference>
<evidence type="ECO:0000313" key="4">
    <source>
        <dbReference type="Proteomes" id="UP000318681"/>
    </source>
</evidence>
<dbReference type="AlphaFoldDB" id="A0A558QUA5"/>
<sequence>MPLFLTAARLTAALAALSLAAAPVVAAAQATAAPRGYPVVRPGIAFRFPADHGAHPAYRTEWWYATGWLRTADGHDLGFQITFFRVRPKAGATPARSRFAPTQLMFAHAALSDPATGRLLHGERAARAGFGLAGARIGDADVTIRDWRLRRLPDGRFVVRAAAPGFTLDLTLRPTQPPLAQGLNGYSRKGARPAEASYYYSLPHLAVTGAVTRQGRRAPVTGQAWLDREWSSDYLAPGAAGWDWTGLNLDDGGALMAFRIRGKDGRTMWAGGSLRHPDGTIERFTPADVHFRPLGWWTSRATGARYPVAQELSVRLRAGIRRFRLTPLFAAQELDARGSGLPVYWEGAVRTQGGRGYLELTGYQAPLAM</sequence>
<dbReference type="PANTHER" id="PTHR38591">
    <property type="entry name" value="HYDROLASE"/>
    <property type="match status" value="1"/>
</dbReference>
<dbReference type="Gene3D" id="2.40.370.10">
    <property type="entry name" value="AttH-like domain"/>
    <property type="match status" value="2"/>
</dbReference>
<dbReference type="Pfam" id="PF07143">
    <property type="entry name" value="CrtC"/>
    <property type="match status" value="1"/>
</dbReference>
<keyword evidence="1" id="KW-0732">Signal</keyword>
<evidence type="ECO:0000256" key="1">
    <source>
        <dbReference type="SAM" id="SignalP"/>
    </source>
</evidence>
<evidence type="ECO:0000259" key="2">
    <source>
        <dbReference type="Pfam" id="PF07143"/>
    </source>
</evidence>
<feature type="domain" description="AttH" evidence="2">
    <location>
        <begin position="60"/>
        <end position="232"/>
    </location>
</feature>
<feature type="chain" id="PRO_5021798022" evidence="1">
    <location>
        <begin position="27"/>
        <end position="369"/>
    </location>
</feature>
<dbReference type="EMBL" id="VNIM01000111">
    <property type="protein sequence ID" value="TVV70726.1"/>
    <property type="molecule type" value="Genomic_DNA"/>
</dbReference>
<dbReference type="InterPro" id="IPR023374">
    <property type="entry name" value="AttH-like_dom_sf"/>
</dbReference>
<keyword evidence="4" id="KW-1185">Reference proteome</keyword>
<comment type="caution">
    <text evidence="3">The sequence shown here is derived from an EMBL/GenBank/DDBJ whole genome shotgun (WGS) entry which is preliminary data.</text>
</comment>